<dbReference type="Gene3D" id="3.40.50.12780">
    <property type="entry name" value="N-terminal domain of ligase-like"/>
    <property type="match status" value="1"/>
</dbReference>
<keyword evidence="4" id="KW-0436">Ligase</keyword>
<dbReference type="GO" id="GO:0016874">
    <property type="term" value="F:ligase activity"/>
    <property type="evidence" value="ECO:0007669"/>
    <property type="project" value="UniProtKB-KW"/>
</dbReference>
<dbReference type="InterPro" id="IPR000873">
    <property type="entry name" value="AMP-dep_synth/lig_dom"/>
</dbReference>
<evidence type="ECO:0000256" key="1">
    <source>
        <dbReference type="ARBA" id="ARBA00017625"/>
    </source>
</evidence>
<sequence length="88" mass="9980">MVTTNALLPRNTKKIKLPHLETIVVVDEEVDAEHVDFNSEFEAASDTFDIEWLTLDDGLILHYTSGSTGQPKGVLHAQRAMLQHYNFR</sequence>
<dbReference type="SUPFAM" id="SSF56801">
    <property type="entry name" value="Acetyl-CoA synthetase-like"/>
    <property type="match status" value="1"/>
</dbReference>
<name>A0A380FJ02_STAGA</name>
<evidence type="ECO:0000313" key="4">
    <source>
        <dbReference type="EMBL" id="SUM33599.1"/>
    </source>
</evidence>
<dbReference type="EMBL" id="UHDK01000001">
    <property type="protein sequence ID" value="SUM33599.1"/>
    <property type="molecule type" value="Genomic_DNA"/>
</dbReference>
<accession>A0A380FJ02</accession>
<organism evidence="4 5">
    <name type="scientific">Staphylococcus gallinarum</name>
    <dbReference type="NCBI Taxonomy" id="1293"/>
    <lineage>
        <taxon>Bacteria</taxon>
        <taxon>Bacillati</taxon>
        <taxon>Bacillota</taxon>
        <taxon>Bacilli</taxon>
        <taxon>Bacillales</taxon>
        <taxon>Staphylococcaceae</taxon>
        <taxon>Staphylococcus</taxon>
    </lineage>
</organism>
<evidence type="ECO:0000313" key="5">
    <source>
        <dbReference type="Proteomes" id="UP000255277"/>
    </source>
</evidence>
<dbReference type="PROSITE" id="PS00455">
    <property type="entry name" value="AMP_BINDING"/>
    <property type="match status" value="1"/>
</dbReference>
<dbReference type="InterPro" id="IPR042099">
    <property type="entry name" value="ANL_N_sf"/>
</dbReference>
<dbReference type="AlphaFoldDB" id="A0A380FJ02"/>
<evidence type="ECO:0000259" key="3">
    <source>
        <dbReference type="Pfam" id="PF00501"/>
    </source>
</evidence>
<dbReference type="Pfam" id="PF00501">
    <property type="entry name" value="AMP-binding"/>
    <property type="match status" value="1"/>
</dbReference>
<dbReference type="Proteomes" id="UP000255277">
    <property type="component" value="Unassembled WGS sequence"/>
</dbReference>
<protein>
    <recommendedName>
        <fullName evidence="1">Putative long chain fatty acid-CoA ligase VraA</fullName>
    </recommendedName>
    <alternativeName>
        <fullName evidence="2">Acyl-CoA synthetase</fullName>
    </alternativeName>
</protein>
<gene>
    <name evidence="4" type="ORF">NCTC12195_03065</name>
</gene>
<reference evidence="4 5" key="1">
    <citation type="submission" date="2018-06" db="EMBL/GenBank/DDBJ databases">
        <authorList>
            <consortium name="Pathogen Informatics"/>
            <person name="Doyle S."/>
        </authorList>
    </citation>
    <scope>NUCLEOTIDE SEQUENCE [LARGE SCALE GENOMIC DNA]</scope>
    <source>
        <strain evidence="4 5">NCTC12195</strain>
    </source>
</reference>
<evidence type="ECO:0000256" key="2">
    <source>
        <dbReference type="ARBA" id="ARBA00032875"/>
    </source>
</evidence>
<feature type="domain" description="AMP-dependent synthetase/ligase" evidence="3">
    <location>
        <begin position="10"/>
        <end position="84"/>
    </location>
</feature>
<dbReference type="InterPro" id="IPR020845">
    <property type="entry name" value="AMP-binding_CS"/>
</dbReference>
<proteinExistence type="predicted"/>